<evidence type="ECO:0000313" key="2">
    <source>
        <dbReference type="Proteomes" id="UP000823399"/>
    </source>
</evidence>
<comment type="caution">
    <text evidence="1">The sequence shown here is derived from an EMBL/GenBank/DDBJ whole genome shotgun (WGS) entry which is preliminary data.</text>
</comment>
<protein>
    <submittedName>
        <fullName evidence="1">Uncharacterized protein</fullName>
    </submittedName>
</protein>
<gene>
    <name evidence="1" type="ORF">F5147DRAFT_802693</name>
</gene>
<evidence type="ECO:0000313" key="1">
    <source>
        <dbReference type="EMBL" id="KAG2107498.1"/>
    </source>
</evidence>
<dbReference type="Proteomes" id="UP000823399">
    <property type="component" value="Unassembled WGS sequence"/>
</dbReference>
<dbReference type="EMBL" id="JABBWM010000031">
    <property type="protein sequence ID" value="KAG2107498.1"/>
    <property type="molecule type" value="Genomic_DNA"/>
</dbReference>
<sequence length="301" mass="33110">MACTKQTASNSTGGPTKCGHLPIFKKVTGHARKQLIKTVQAMPPHMKIVLKPNSHNMGGAMKPYFVFENASGQGVLPTPVTIHGHIEVTSRSQICSSPVLILHFVIKGLDPSGSPATSMQQQLRPFKPQNNMQYHEIIFDIGTGKKAKKHLTMMKQLVTQIKLLQCERVKVFIFSHSSTMEGSQGDIWGGYADNESSGRGRNKVVIKGGPVAYTVNNFFAGLFVSGIEDYVKGSTLWMFVCGHMVQEPDTFGAFKACVKEYEVEHAFAFGAERFHACLVVPFISTYVGRVLVEGFEVQDVI</sequence>
<keyword evidence="2" id="KW-1185">Reference proteome</keyword>
<reference evidence="1" key="1">
    <citation type="journal article" date="2020" name="New Phytol.">
        <title>Comparative genomics reveals dynamic genome evolution in host specialist ectomycorrhizal fungi.</title>
        <authorList>
            <person name="Lofgren L.A."/>
            <person name="Nguyen N.H."/>
            <person name="Vilgalys R."/>
            <person name="Ruytinx J."/>
            <person name="Liao H.L."/>
            <person name="Branco S."/>
            <person name="Kuo A."/>
            <person name="LaButti K."/>
            <person name="Lipzen A."/>
            <person name="Andreopoulos W."/>
            <person name="Pangilinan J."/>
            <person name="Riley R."/>
            <person name="Hundley H."/>
            <person name="Na H."/>
            <person name="Barry K."/>
            <person name="Grigoriev I.V."/>
            <person name="Stajich J.E."/>
            <person name="Kennedy P.G."/>
        </authorList>
    </citation>
    <scope>NUCLEOTIDE SEQUENCE</scope>
    <source>
        <strain evidence="1">FC423</strain>
    </source>
</reference>
<proteinExistence type="predicted"/>
<dbReference type="RefSeq" id="XP_041292312.1">
    <property type="nucleotide sequence ID" value="XM_041443306.1"/>
</dbReference>
<dbReference type="AlphaFoldDB" id="A0A9P7F6Y0"/>
<dbReference type="GeneID" id="64705565"/>
<name>A0A9P7F6Y0_9AGAM</name>
<dbReference type="OrthoDB" id="2655622at2759"/>
<accession>A0A9P7F6Y0</accession>
<organism evidence="1 2">
    <name type="scientific">Suillus discolor</name>
    <dbReference type="NCBI Taxonomy" id="1912936"/>
    <lineage>
        <taxon>Eukaryota</taxon>
        <taxon>Fungi</taxon>
        <taxon>Dikarya</taxon>
        <taxon>Basidiomycota</taxon>
        <taxon>Agaricomycotina</taxon>
        <taxon>Agaricomycetes</taxon>
        <taxon>Agaricomycetidae</taxon>
        <taxon>Boletales</taxon>
        <taxon>Suillineae</taxon>
        <taxon>Suillaceae</taxon>
        <taxon>Suillus</taxon>
    </lineage>
</organism>